<dbReference type="Pfam" id="PF13302">
    <property type="entry name" value="Acetyltransf_3"/>
    <property type="match status" value="1"/>
</dbReference>
<dbReference type="GO" id="GO:0016747">
    <property type="term" value="F:acyltransferase activity, transferring groups other than amino-acyl groups"/>
    <property type="evidence" value="ECO:0007669"/>
    <property type="project" value="InterPro"/>
</dbReference>
<evidence type="ECO:0000259" key="1">
    <source>
        <dbReference type="PROSITE" id="PS51186"/>
    </source>
</evidence>
<dbReference type="InterPro" id="IPR000182">
    <property type="entry name" value="GNAT_dom"/>
</dbReference>
<protein>
    <submittedName>
        <fullName evidence="2">GNAT family N-acetyltransferase</fullName>
    </submittedName>
</protein>
<dbReference type="InterPro" id="IPR051531">
    <property type="entry name" value="N-acetyltransferase"/>
</dbReference>
<dbReference type="InterPro" id="IPR016181">
    <property type="entry name" value="Acyl_CoA_acyltransferase"/>
</dbReference>
<evidence type="ECO:0000313" key="3">
    <source>
        <dbReference type="Proteomes" id="UP000249354"/>
    </source>
</evidence>
<evidence type="ECO:0000313" key="2">
    <source>
        <dbReference type="EMBL" id="PZO16538.1"/>
    </source>
</evidence>
<keyword evidence="2" id="KW-0808">Transferase</keyword>
<sequence>MQFETQRLIIRPWQPNQDARQAMDIYGDPRVMSWVDDGGRDTSILQVQGRLQRYRDHAVCDRKGVGSWAVEQKAIGRVIGHVVLMPLPDMKVTRTQRVQSSYDAPLDAEGLPIHYIEIGWHFRPSSWGFGYASEAAACVVKFAFEELNLPMLLAITSSENKRSVALMERLGMQCDGLTTRYYRGKPLLLYKLLPVEALQLETQATVVNR</sequence>
<dbReference type="AlphaFoldDB" id="A0A2W4WBF6"/>
<accession>A0A2W4WBF6</accession>
<dbReference type="SUPFAM" id="SSF55729">
    <property type="entry name" value="Acyl-CoA N-acyltransferases (Nat)"/>
    <property type="match status" value="1"/>
</dbReference>
<comment type="caution">
    <text evidence="2">The sequence shown here is derived from an EMBL/GenBank/DDBJ whole genome shotgun (WGS) entry which is preliminary data.</text>
</comment>
<gene>
    <name evidence="2" type="ORF">DCF25_12315</name>
</gene>
<dbReference type="PROSITE" id="PS51186">
    <property type="entry name" value="GNAT"/>
    <property type="match status" value="1"/>
</dbReference>
<name>A0A2W4WBF6_9CYAN</name>
<dbReference type="Gene3D" id="3.40.630.30">
    <property type="match status" value="1"/>
</dbReference>
<proteinExistence type="predicted"/>
<dbReference type="EMBL" id="QBMC01000079">
    <property type="protein sequence ID" value="PZO16538.1"/>
    <property type="molecule type" value="Genomic_DNA"/>
</dbReference>
<dbReference type="PANTHER" id="PTHR43792">
    <property type="entry name" value="GNAT FAMILY, PUTATIVE (AFU_ORTHOLOGUE AFUA_3G00765)-RELATED-RELATED"/>
    <property type="match status" value="1"/>
</dbReference>
<dbReference type="PANTHER" id="PTHR43792:SF1">
    <property type="entry name" value="N-ACETYLTRANSFERASE DOMAIN-CONTAINING PROTEIN"/>
    <property type="match status" value="1"/>
</dbReference>
<dbReference type="Proteomes" id="UP000249354">
    <property type="component" value="Unassembled WGS sequence"/>
</dbReference>
<reference evidence="3" key="1">
    <citation type="submission" date="2018-04" db="EMBL/GenBank/DDBJ databases">
        <authorList>
            <person name="Cornet L."/>
        </authorList>
    </citation>
    <scope>NUCLEOTIDE SEQUENCE [LARGE SCALE GENOMIC DNA]</scope>
</reference>
<feature type="domain" description="N-acetyltransferase" evidence="1">
    <location>
        <begin position="8"/>
        <end position="194"/>
    </location>
</feature>
<reference evidence="2 3" key="2">
    <citation type="submission" date="2018-06" db="EMBL/GenBank/DDBJ databases">
        <title>Metagenomic assembly of (sub)arctic Cyanobacteria and their associated microbiome from non-axenic cultures.</title>
        <authorList>
            <person name="Baurain D."/>
        </authorList>
    </citation>
    <scope>NUCLEOTIDE SEQUENCE [LARGE SCALE GENOMIC DNA]</scope>
    <source>
        <strain evidence="2">ULC129bin1</strain>
    </source>
</reference>
<organism evidence="2 3">
    <name type="scientific">Leptolyngbya foveolarum</name>
    <dbReference type="NCBI Taxonomy" id="47253"/>
    <lineage>
        <taxon>Bacteria</taxon>
        <taxon>Bacillati</taxon>
        <taxon>Cyanobacteriota</taxon>
        <taxon>Cyanophyceae</taxon>
        <taxon>Leptolyngbyales</taxon>
        <taxon>Leptolyngbyaceae</taxon>
        <taxon>Leptolyngbya group</taxon>
        <taxon>Leptolyngbya</taxon>
    </lineage>
</organism>